<dbReference type="SUPFAM" id="SSF53822">
    <property type="entry name" value="Periplasmic binding protein-like I"/>
    <property type="match status" value="1"/>
</dbReference>
<keyword evidence="1" id="KW-0805">Transcription regulation</keyword>
<feature type="domain" description="HTH lacI-type" evidence="4">
    <location>
        <begin position="4"/>
        <end position="59"/>
    </location>
</feature>
<keyword evidence="2 5" id="KW-0238">DNA-binding</keyword>
<protein>
    <submittedName>
        <fullName evidence="5">LacI family DNA-binding transcriptional regulator</fullName>
    </submittedName>
</protein>
<evidence type="ECO:0000259" key="4">
    <source>
        <dbReference type="PROSITE" id="PS50932"/>
    </source>
</evidence>
<dbReference type="CDD" id="cd06267">
    <property type="entry name" value="PBP1_LacI_sugar_binding-like"/>
    <property type="match status" value="1"/>
</dbReference>
<dbReference type="Proteomes" id="UP001237105">
    <property type="component" value="Unassembled WGS sequence"/>
</dbReference>
<evidence type="ECO:0000313" key="5">
    <source>
        <dbReference type="EMBL" id="MDI3418731.1"/>
    </source>
</evidence>
<dbReference type="Gene3D" id="3.40.50.2300">
    <property type="match status" value="2"/>
</dbReference>
<dbReference type="SMART" id="SM00354">
    <property type="entry name" value="HTH_LACI"/>
    <property type="match status" value="1"/>
</dbReference>
<evidence type="ECO:0000256" key="3">
    <source>
        <dbReference type="ARBA" id="ARBA00023163"/>
    </source>
</evidence>
<evidence type="ECO:0000313" key="6">
    <source>
        <dbReference type="Proteomes" id="UP001237105"/>
    </source>
</evidence>
<dbReference type="PRINTS" id="PR00036">
    <property type="entry name" value="HTHLACI"/>
</dbReference>
<dbReference type="PANTHER" id="PTHR30146:SF109">
    <property type="entry name" value="HTH-TYPE TRANSCRIPTIONAL REGULATOR GALS"/>
    <property type="match status" value="1"/>
</dbReference>
<dbReference type="InterPro" id="IPR028082">
    <property type="entry name" value="Peripla_BP_I"/>
</dbReference>
<dbReference type="Gene3D" id="1.10.260.40">
    <property type="entry name" value="lambda repressor-like DNA-binding domains"/>
    <property type="match status" value="1"/>
</dbReference>
<evidence type="ECO:0000256" key="1">
    <source>
        <dbReference type="ARBA" id="ARBA00023015"/>
    </source>
</evidence>
<dbReference type="InterPro" id="IPR046335">
    <property type="entry name" value="LacI/GalR-like_sensor"/>
</dbReference>
<dbReference type="Pfam" id="PF00356">
    <property type="entry name" value="LacI"/>
    <property type="match status" value="1"/>
</dbReference>
<dbReference type="GO" id="GO:0003677">
    <property type="term" value="F:DNA binding"/>
    <property type="evidence" value="ECO:0007669"/>
    <property type="project" value="UniProtKB-KW"/>
</dbReference>
<gene>
    <name evidence="5" type="ORF">QIT00_09165</name>
</gene>
<name>A0ABT6SSY8_9ACTN</name>
<dbReference type="PROSITE" id="PS00356">
    <property type="entry name" value="HTH_LACI_1"/>
    <property type="match status" value="1"/>
</dbReference>
<comment type="caution">
    <text evidence="5">The sequence shown here is derived from an EMBL/GenBank/DDBJ whole genome shotgun (WGS) entry which is preliminary data.</text>
</comment>
<dbReference type="InterPro" id="IPR000843">
    <property type="entry name" value="HTH_LacI"/>
</dbReference>
<proteinExistence type="predicted"/>
<organism evidence="5 6">
    <name type="scientific">Streptomyces luteolus</name>
    <dbReference type="NCBI Taxonomy" id="3043615"/>
    <lineage>
        <taxon>Bacteria</taxon>
        <taxon>Bacillati</taxon>
        <taxon>Actinomycetota</taxon>
        <taxon>Actinomycetes</taxon>
        <taxon>Kitasatosporales</taxon>
        <taxon>Streptomycetaceae</taxon>
        <taxon>Streptomyces</taxon>
    </lineage>
</organism>
<dbReference type="PROSITE" id="PS50932">
    <property type="entry name" value="HTH_LACI_2"/>
    <property type="match status" value="1"/>
</dbReference>
<dbReference type="EMBL" id="JASCIS010000007">
    <property type="protein sequence ID" value="MDI3418731.1"/>
    <property type="molecule type" value="Genomic_DNA"/>
</dbReference>
<sequence length="350" mass="37831">MARATLADVAARAGVSLATASRVLNGSTRVVGAELRDTVMTAAAELRYVPNAQAQALARSTNPTVGLVLHDIADPYFSAIATGVLRVAKEHGLLVTIASTFRDPEQELAYVQALHEQRAQAVILAGSGQHDPAFTRRLEDAVTAYRDSGGRVAAVSQHRLRVDTVRPENEQGAYDMTRLLVQQGHRRFAVVSGPGHLLTVQEREQGVRRALAEADVALTERDLLDGEFTRDGGYRAGQELVGRVGDVTAVFVLSDIMAVGVMSAFRDHGVSVPRDISVAGFDDIPTARDLTPPLTTVRLPLEEMGGTVMRMVLDPKHPRRTRSTHFAATVVVRDSTRTLPDVDGKHPQRS</sequence>
<dbReference type="Pfam" id="PF13377">
    <property type="entry name" value="Peripla_BP_3"/>
    <property type="match status" value="1"/>
</dbReference>
<evidence type="ECO:0000256" key="2">
    <source>
        <dbReference type="ARBA" id="ARBA00023125"/>
    </source>
</evidence>
<dbReference type="PANTHER" id="PTHR30146">
    <property type="entry name" value="LACI-RELATED TRANSCRIPTIONAL REPRESSOR"/>
    <property type="match status" value="1"/>
</dbReference>
<keyword evidence="3" id="KW-0804">Transcription</keyword>
<accession>A0ABT6SSY8</accession>
<dbReference type="CDD" id="cd01392">
    <property type="entry name" value="HTH_LacI"/>
    <property type="match status" value="1"/>
</dbReference>
<dbReference type="RefSeq" id="WP_282534644.1">
    <property type="nucleotide sequence ID" value="NZ_JASCIS010000007.1"/>
</dbReference>
<reference evidence="5 6" key="1">
    <citation type="submission" date="2023-05" db="EMBL/GenBank/DDBJ databases">
        <title>Draft genome sequence of Streptomyces sp. B-S-A12 isolated from a cave soil in Thailand.</title>
        <authorList>
            <person name="Chamroensaksri N."/>
            <person name="Muangham S."/>
        </authorList>
    </citation>
    <scope>NUCLEOTIDE SEQUENCE [LARGE SCALE GENOMIC DNA]</scope>
    <source>
        <strain evidence="5 6">B-S-A12</strain>
    </source>
</reference>
<dbReference type="InterPro" id="IPR010982">
    <property type="entry name" value="Lambda_DNA-bd_dom_sf"/>
</dbReference>
<dbReference type="SUPFAM" id="SSF47413">
    <property type="entry name" value="lambda repressor-like DNA-binding domains"/>
    <property type="match status" value="1"/>
</dbReference>
<keyword evidence="6" id="KW-1185">Reference proteome</keyword>